<dbReference type="EMBL" id="OZ023703">
    <property type="protein sequence ID" value="CAK9871261.1"/>
    <property type="molecule type" value="Genomic_DNA"/>
</dbReference>
<evidence type="ECO:0000313" key="2">
    <source>
        <dbReference type="Proteomes" id="UP001497522"/>
    </source>
</evidence>
<sequence length="83" mass="9185">MPNLAVGQILAAESDAIHPNGKILESESDGISMDIILASESDGIPMGRFWQQNQRPFLAAKSDGIPMGKFWYQNQTPSQYFEV</sequence>
<proteinExistence type="predicted"/>
<gene>
    <name evidence="1" type="ORF">CSSPJE1EN2_LOCUS13929</name>
</gene>
<protein>
    <submittedName>
        <fullName evidence="1">Uncharacterized protein</fullName>
    </submittedName>
</protein>
<evidence type="ECO:0000313" key="1">
    <source>
        <dbReference type="EMBL" id="CAK9871261.1"/>
    </source>
</evidence>
<dbReference type="Proteomes" id="UP001497522">
    <property type="component" value="Chromosome 2"/>
</dbReference>
<organism evidence="1 2">
    <name type="scientific">Sphagnum jensenii</name>
    <dbReference type="NCBI Taxonomy" id="128206"/>
    <lineage>
        <taxon>Eukaryota</taxon>
        <taxon>Viridiplantae</taxon>
        <taxon>Streptophyta</taxon>
        <taxon>Embryophyta</taxon>
        <taxon>Bryophyta</taxon>
        <taxon>Sphagnophytina</taxon>
        <taxon>Sphagnopsida</taxon>
        <taxon>Sphagnales</taxon>
        <taxon>Sphagnaceae</taxon>
        <taxon>Sphagnum</taxon>
    </lineage>
</organism>
<name>A0ABP1B7V9_9BRYO</name>
<reference evidence="1 2" key="1">
    <citation type="submission" date="2024-03" db="EMBL/GenBank/DDBJ databases">
        <authorList>
            <consortium name="ELIXIR-Norway"/>
            <consortium name="Elixir Norway"/>
        </authorList>
    </citation>
    <scope>NUCLEOTIDE SEQUENCE [LARGE SCALE GENOMIC DNA]</scope>
</reference>
<keyword evidence="2" id="KW-1185">Reference proteome</keyword>
<accession>A0ABP1B7V9</accession>